<proteinExistence type="predicted"/>
<dbReference type="EMBL" id="DF840834">
    <property type="protein sequence ID" value="GAT45144.1"/>
    <property type="molecule type" value="Genomic_DNA"/>
</dbReference>
<keyword evidence="4" id="KW-1185">Reference proteome</keyword>
<evidence type="ECO:0000313" key="3">
    <source>
        <dbReference type="EMBL" id="GAT45144.1"/>
    </source>
</evidence>
<evidence type="ECO:0008006" key="5">
    <source>
        <dbReference type="Google" id="ProtNLM"/>
    </source>
</evidence>
<protein>
    <recommendedName>
        <fullName evidence="5">TPR-like protein</fullName>
    </recommendedName>
</protein>
<feature type="compositionally biased region" description="Basic and acidic residues" evidence="1">
    <location>
        <begin position="44"/>
        <end position="59"/>
    </location>
</feature>
<feature type="region of interest" description="Disordered" evidence="1">
    <location>
        <begin position="23"/>
        <end position="61"/>
    </location>
</feature>
<gene>
    <name evidence="3" type="ORF">MCHLO_02735</name>
</gene>
<accession>A0ABQ0L3X9</accession>
<dbReference type="Proteomes" id="UP000815677">
    <property type="component" value="Unassembled WGS sequence"/>
</dbReference>
<feature type="compositionally biased region" description="Polar residues" evidence="1">
    <location>
        <begin position="26"/>
        <end position="42"/>
    </location>
</feature>
<keyword evidence="2" id="KW-0732">Signal</keyword>
<dbReference type="InterPro" id="IPR011990">
    <property type="entry name" value="TPR-like_helical_dom_sf"/>
</dbReference>
<dbReference type="Gene3D" id="1.25.40.10">
    <property type="entry name" value="Tetratricopeptide repeat domain"/>
    <property type="match status" value="2"/>
</dbReference>
<dbReference type="SUPFAM" id="SSF48452">
    <property type="entry name" value="TPR-like"/>
    <property type="match status" value="1"/>
</dbReference>
<evidence type="ECO:0000256" key="1">
    <source>
        <dbReference type="SAM" id="MobiDB-lite"/>
    </source>
</evidence>
<evidence type="ECO:0000313" key="4">
    <source>
        <dbReference type="Proteomes" id="UP000815677"/>
    </source>
</evidence>
<evidence type="ECO:0000256" key="2">
    <source>
        <dbReference type="SAM" id="SignalP"/>
    </source>
</evidence>
<name>A0ABQ0L3X9_MYCCL</name>
<feature type="chain" id="PRO_5046612245" description="TPR-like protein" evidence="2">
    <location>
        <begin position="26"/>
        <end position="433"/>
    </location>
</feature>
<organism evidence="3 4">
    <name type="scientific">Mycena chlorophos</name>
    <name type="common">Agaric fungus</name>
    <name type="synonym">Agaricus chlorophos</name>
    <dbReference type="NCBI Taxonomy" id="658473"/>
    <lineage>
        <taxon>Eukaryota</taxon>
        <taxon>Fungi</taxon>
        <taxon>Dikarya</taxon>
        <taxon>Basidiomycota</taxon>
        <taxon>Agaricomycotina</taxon>
        <taxon>Agaricomycetes</taxon>
        <taxon>Agaricomycetidae</taxon>
        <taxon>Agaricales</taxon>
        <taxon>Marasmiineae</taxon>
        <taxon>Mycenaceae</taxon>
        <taxon>Mycena</taxon>
    </lineage>
</organism>
<sequence>MKNASLKMLAGAAVALMLASTPALANDNSSSSDQKTAPQYPNATREEPKLDLKEKKDQEALNQGIADVEAKNYDKAKSELQPLVDSSKSKYAQAMALQALARIDALNNNMAGGIDKLQKSLAIGVMPNDTYFQLQYELATFYLLNSQYQQAIDTTEAWRKEGKKETPDSYALEGEAYYRLQKYPESIAAIQKAQGMTQTPDPRWNQLLMMDYNDSGQKDKAAAIAKQSMSASPTDPTSFQNALSLDIQSQNYADALKLLEQAKADGKIPLTEADYVTLAKLYMNDAQSDNAKDPEADSTKAIAALKDGMAKGVVKPTTENYVLMGDAGMVGQDYSAAAAAYKQAIPTATDGEPAYKAGVAYLMASDYNSAKPLLQQAISKGYKHKGKAYMALAQADIGLKDKPAAADAVMEAQKDPETAAQAKKWLKDANIGG</sequence>
<dbReference type="SUPFAM" id="SSF81901">
    <property type="entry name" value="HCP-like"/>
    <property type="match status" value="1"/>
</dbReference>
<feature type="signal peptide" evidence="2">
    <location>
        <begin position="1"/>
        <end position="25"/>
    </location>
</feature>
<reference evidence="3" key="1">
    <citation type="submission" date="2014-09" db="EMBL/GenBank/DDBJ databases">
        <title>Genome sequence of the luminous mushroom Mycena chlorophos for searching fungal bioluminescence genes.</title>
        <authorList>
            <person name="Tanaka Y."/>
            <person name="Kasuga D."/>
            <person name="Oba Y."/>
            <person name="Hase S."/>
            <person name="Sato K."/>
            <person name="Oba Y."/>
            <person name="Sakakibara Y."/>
        </authorList>
    </citation>
    <scope>NUCLEOTIDE SEQUENCE</scope>
</reference>